<feature type="non-terminal residue" evidence="2">
    <location>
        <position position="78"/>
    </location>
</feature>
<reference evidence="2" key="1">
    <citation type="submission" date="2015-06" db="EMBL/GenBank/DDBJ databases">
        <authorList>
            <person name="Nguyen H."/>
        </authorList>
    </citation>
    <scope>NUCLEOTIDE SEQUENCE</scope>
    <source>
        <strain evidence="2">DAOM 180753</strain>
    </source>
</reference>
<name>A0AAI9XAN2_PENTH</name>
<dbReference type="AlphaFoldDB" id="A0AAI9XAN2"/>
<dbReference type="Proteomes" id="UP001227192">
    <property type="component" value="Unassembled WGS sequence"/>
</dbReference>
<feature type="compositionally biased region" description="Pro residues" evidence="1">
    <location>
        <begin position="68"/>
        <end position="78"/>
    </location>
</feature>
<gene>
    <name evidence="2" type="ORF">VN97_g3009</name>
</gene>
<evidence type="ECO:0000256" key="1">
    <source>
        <dbReference type="SAM" id="MobiDB-lite"/>
    </source>
</evidence>
<dbReference type="EMBL" id="LACB01000061">
    <property type="protein sequence ID" value="KAJ9490271.1"/>
    <property type="molecule type" value="Genomic_DNA"/>
</dbReference>
<protein>
    <submittedName>
        <fullName evidence="2">Uncharacterized protein</fullName>
    </submittedName>
</protein>
<accession>A0AAI9XAN2</accession>
<comment type="caution">
    <text evidence="2">The sequence shown here is derived from an EMBL/GenBank/DDBJ whole genome shotgun (WGS) entry which is preliminary data.</text>
</comment>
<feature type="region of interest" description="Disordered" evidence="1">
    <location>
        <begin position="26"/>
        <end position="78"/>
    </location>
</feature>
<organism evidence="2 3">
    <name type="scientific">Penicillium thymicola</name>
    <dbReference type="NCBI Taxonomy" id="293382"/>
    <lineage>
        <taxon>Eukaryota</taxon>
        <taxon>Fungi</taxon>
        <taxon>Dikarya</taxon>
        <taxon>Ascomycota</taxon>
        <taxon>Pezizomycotina</taxon>
        <taxon>Eurotiomycetes</taxon>
        <taxon>Eurotiomycetidae</taxon>
        <taxon>Eurotiales</taxon>
        <taxon>Aspergillaceae</taxon>
        <taxon>Penicillium</taxon>
    </lineage>
</organism>
<proteinExistence type="predicted"/>
<evidence type="ECO:0000313" key="2">
    <source>
        <dbReference type="EMBL" id="KAJ9490271.1"/>
    </source>
</evidence>
<keyword evidence="3" id="KW-1185">Reference proteome</keyword>
<sequence length="78" mass="8563">MQQLYLGVSNVMRELHINGTIISNSSSSLYPTSKHHPPPTPSNLLSSPDFPILHSPGSWQSLLHDPSNSPPPRSRLIP</sequence>
<evidence type="ECO:0000313" key="3">
    <source>
        <dbReference type="Proteomes" id="UP001227192"/>
    </source>
</evidence>
<reference evidence="2" key="2">
    <citation type="journal article" date="2016" name="Fungal Biol.">
        <title>Ochratoxin A production by Penicillium thymicola.</title>
        <authorList>
            <person name="Nguyen H.D.T."/>
            <person name="McMullin D.R."/>
            <person name="Ponomareva E."/>
            <person name="Riley R."/>
            <person name="Pomraning K.R."/>
            <person name="Baker S.E."/>
            <person name="Seifert K.A."/>
        </authorList>
    </citation>
    <scope>NUCLEOTIDE SEQUENCE</scope>
    <source>
        <strain evidence="2">DAOM 180753</strain>
    </source>
</reference>